<reference evidence="3 4" key="1">
    <citation type="submission" date="2018-02" db="EMBL/GenBank/DDBJ databases">
        <title>Whole genome sequencing of endophytic bacterium.</title>
        <authorList>
            <person name="Eedara R."/>
            <person name="Podile A.R."/>
        </authorList>
    </citation>
    <scope>NUCLEOTIDE SEQUENCE [LARGE SCALE GENOMIC DNA]</scope>
    <source>
        <strain evidence="3 4">RP1T</strain>
    </source>
</reference>
<dbReference type="PROSITE" id="PS50005">
    <property type="entry name" value="TPR"/>
    <property type="match status" value="1"/>
</dbReference>
<dbReference type="SMART" id="SM00028">
    <property type="entry name" value="TPR"/>
    <property type="match status" value="1"/>
</dbReference>
<dbReference type="SUPFAM" id="SSF48452">
    <property type="entry name" value="TPR-like"/>
    <property type="match status" value="1"/>
</dbReference>
<evidence type="ECO:0000256" key="1">
    <source>
        <dbReference type="PROSITE-ProRule" id="PRU00339"/>
    </source>
</evidence>
<dbReference type="AlphaFoldDB" id="A0A2S9Q5A4"/>
<comment type="caution">
    <text evidence="3">The sequence shown here is derived from an EMBL/GenBank/DDBJ whole genome shotgun (WGS) entry which is preliminary data.</text>
</comment>
<evidence type="ECO:0000313" key="4">
    <source>
        <dbReference type="Proteomes" id="UP000237682"/>
    </source>
</evidence>
<dbReference type="Pfam" id="PF14559">
    <property type="entry name" value="TPR_19"/>
    <property type="match status" value="1"/>
</dbReference>
<organism evidence="3 4">
    <name type="scientific">Labrys okinawensis</name>
    <dbReference type="NCBI Taxonomy" id="346911"/>
    <lineage>
        <taxon>Bacteria</taxon>
        <taxon>Pseudomonadati</taxon>
        <taxon>Pseudomonadota</taxon>
        <taxon>Alphaproteobacteria</taxon>
        <taxon>Hyphomicrobiales</taxon>
        <taxon>Xanthobacteraceae</taxon>
        <taxon>Labrys</taxon>
    </lineage>
</organism>
<accession>A0A2S9Q5A4</accession>
<feature type="chain" id="PRO_5015705372" evidence="2">
    <location>
        <begin position="30"/>
        <end position="154"/>
    </location>
</feature>
<evidence type="ECO:0000256" key="2">
    <source>
        <dbReference type="SAM" id="SignalP"/>
    </source>
</evidence>
<name>A0A2S9Q5A4_9HYPH</name>
<dbReference type="EMBL" id="PUEJ01000013">
    <property type="protein sequence ID" value="PRH84515.1"/>
    <property type="molecule type" value="Genomic_DNA"/>
</dbReference>
<dbReference type="RefSeq" id="WP_105865172.1">
    <property type="nucleotide sequence ID" value="NZ_PUEJ01000013.1"/>
</dbReference>
<feature type="repeat" description="TPR" evidence="1">
    <location>
        <begin position="70"/>
        <end position="103"/>
    </location>
</feature>
<protein>
    <submittedName>
        <fullName evidence="3">Uncharacterized protein</fullName>
    </submittedName>
</protein>
<dbReference type="Gene3D" id="1.25.40.10">
    <property type="entry name" value="Tetratricopeptide repeat domain"/>
    <property type="match status" value="1"/>
</dbReference>
<keyword evidence="4" id="KW-1185">Reference proteome</keyword>
<dbReference type="InterPro" id="IPR011990">
    <property type="entry name" value="TPR-like_helical_dom_sf"/>
</dbReference>
<dbReference type="PROSITE" id="PS50293">
    <property type="entry name" value="TPR_REGION"/>
    <property type="match status" value="1"/>
</dbReference>
<dbReference type="OrthoDB" id="5507417at2"/>
<gene>
    <name evidence="3" type="ORF">C5L14_27090</name>
</gene>
<keyword evidence="1" id="KW-0802">TPR repeat</keyword>
<sequence>MLKYAVATALATLALAAVTTTLLSIPAYAVDNIESTDAPDLTSVKAKIEAKNYTGALEELRGLAEDTQQADVYNLLGFTLRKTGDYQTALTYYTKALELQPGHKAAREYLGELYVETGDVDKAKVQLSELGKLCPQGCEELEDLQKAIDTKVTK</sequence>
<feature type="signal peptide" evidence="2">
    <location>
        <begin position="1"/>
        <end position="29"/>
    </location>
</feature>
<dbReference type="InterPro" id="IPR019734">
    <property type="entry name" value="TPR_rpt"/>
</dbReference>
<evidence type="ECO:0000313" key="3">
    <source>
        <dbReference type="EMBL" id="PRH84515.1"/>
    </source>
</evidence>
<keyword evidence="2" id="KW-0732">Signal</keyword>
<proteinExistence type="predicted"/>
<dbReference type="Proteomes" id="UP000237682">
    <property type="component" value="Unassembled WGS sequence"/>
</dbReference>